<dbReference type="PROSITE" id="PS51198">
    <property type="entry name" value="UVRD_HELICASE_ATP_BIND"/>
    <property type="match status" value="1"/>
</dbReference>
<dbReference type="GO" id="GO:0000725">
    <property type="term" value="P:recombinational repair"/>
    <property type="evidence" value="ECO:0007669"/>
    <property type="project" value="TreeGrafter"/>
</dbReference>
<dbReference type="Gene3D" id="1.10.486.10">
    <property type="entry name" value="PCRA, domain 4"/>
    <property type="match status" value="1"/>
</dbReference>
<dbReference type="GO" id="GO:0009314">
    <property type="term" value="P:response to radiation"/>
    <property type="evidence" value="ECO:0007669"/>
    <property type="project" value="UniProtKB-ARBA"/>
</dbReference>
<dbReference type="Pfam" id="PF00580">
    <property type="entry name" value="UvrD-helicase"/>
    <property type="match status" value="1"/>
</dbReference>
<sequence length="918" mass="101450">MPPRSPQAEDAASTHAALPHSASGGSADEPDFIEPFADDEPEWEPTEEPMPNFDVPDDIATADFMPPAYQVGGYGMDDMYAPAAMSEWDHGSPAAEHLTEGLNEQQKEAVIHGGSPLLIVAGAGSGKTRVLTHRIAYLLATGRAHQGQILAITFTNKAAAEMRERIEELIGPRAKQMWISTFHSFCVRVLRREAKALGLKSTFSIYDSADSLRLITLVAKGLNLDPKKFAPKALQNKISQLKNELVDADDFSRNMNPSNPWDMAINNVYKGYTERLKAANSLDFDDLIGQTVHLLRTYPQVAEYYRRRFRHILVDEYQDTNHAQYALVRELVGTNPKNSNEQTPYPSSVEPAELTVVGDSDQSIYAFRGADIRNITDFETDYKNARTILLEQNYRSTQNILSAANAVIERNKDRRPKKLWTASGDGAKITGYVAESEHAEARFIAQEIDRLRDDFDVAPGDIAIFYRTNAQSRTIEDLLMRMGHPYRVVGGTRFYERKEIKDALSYLRMLVNPDDDVNVRRILNEPKRGIGTTTEGKVADFAQQQRTSFMAALRAVHDVPGLGAAAQKKIVAFVQMVDDLAQLAATESAATCLEAVLEQTGYLQALRESNDIQDESRVENLSELVDAVRDFETENPGSTLEEFLEHVALVADADQIPNKPRATDDGEGPTAAQIAAEVAEARSQGVVTLMTLHTAKGLEFPVVFLTGMEHGLFPHQRALTDEGEMSEERRLAYVGLTRARERLYLTRAENRSMWGQSQFNPPSPFLEEIPEELIEWKRLGTLMGSRMSGAGADRGFGNRGFGASAGSSWGNSVYLQRFDSPAGGAGERRRSAEPFTSAVNGSAAYGLKAAARGQHAARVQQKKEIPLLNVGDRVEHSTFGEGRVIAVEGAGDKTVAKVKFASEVKRLLLRYAPLKKIE</sequence>
<evidence type="ECO:0000256" key="9">
    <source>
        <dbReference type="ARBA" id="ARBA00048988"/>
    </source>
</evidence>
<gene>
    <name evidence="15" type="primary">pcrA</name>
    <name evidence="15" type="ORF">IDM48_02165</name>
</gene>
<evidence type="ECO:0000256" key="6">
    <source>
        <dbReference type="ARBA" id="ARBA00023125"/>
    </source>
</evidence>
<keyword evidence="7" id="KW-0413">Isomerase</keyword>
<evidence type="ECO:0000313" key="15">
    <source>
        <dbReference type="EMBL" id="QNV40925.1"/>
    </source>
</evidence>
<dbReference type="GO" id="GO:0006260">
    <property type="term" value="P:DNA replication"/>
    <property type="evidence" value="ECO:0007669"/>
    <property type="project" value="InterPro"/>
</dbReference>
<dbReference type="CDD" id="cd17932">
    <property type="entry name" value="DEXQc_UvrD"/>
    <property type="match status" value="1"/>
</dbReference>
<dbReference type="PROSITE" id="PS51217">
    <property type="entry name" value="UVRD_HELICASE_CTER"/>
    <property type="match status" value="1"/>
</dbReference>
<evidence type="ECO:0000256" key="2">
    <source>
        <dbReference type="ARBA" id="ARBA00022741"/>
    </source>
</evidence>
<protein>
    <recommendedName>
        <fullName evidence="11">ATP-dependent DNA helicase</fullName>
        <ecNumber evidence="11">5.6.2.4</ecNumber>
    </recommendedName>
</protein>
<evidence type="ECO:0000256" key="8">
    <source>
        <dbReference type="ARBA" id="ARBA00034617"/>
    </source>
</evidence>
<comment type="catalytic activity">
    <reaction evidence="9 11">
        <text>ATP + H2O = ADP + phosphate + H(+)</text>
        <dbReference type="Rhea" id="RHEA:13065"/>
        <dbReference type="ChEBI" id="CHEBI:15377"/>
        <dbReference type="ChEBI" id="CHEBI:15378"/>
        <dbReference type="ChEBI" id="CHEBI:30616"/>
        <dbReference type="ChEBI" id="CHEBI:43474"/>
        <dbReference type="ChEBI" id="CHEBI:456216"/>
        <dbReference type="EC" id="5.6.2.4"/>
    </reaction>
</comment>
<dbReference type="EC" id="5.6.2.4" evidence="11"/>
<evidence type="ECO:0000256" key="12">
    <source>
        <dbReference type="SAM" id="MobiDB-lite"/>
    </source>
</evidence>
<dbReference type="Proteomes" id="UP000516421">
    <property type="component" value="Chromosome"/>
</dbReference>
<dbReference type="InterPro" id="IPR000212">
    <property type="entry name" value="DNA_helicase_UvrD/REP"/>
</dbReference>
<feature type="domain" description="UvrD-like helicase C-terminal" evidence="14">
    <location>
        <begin position="398"/>
        <end position="697"/>
    </location>
</feature>
<dbReference type="FunFam" id="1.10.10.160:FF:000001">
    <property type="entry name" value="ATP-dependent DNA helicase"/>
    <property type="match status" value="1"/>
</dbReference>
<dbReference type="GO" id="GO:0003677">
    <property type="term" value="F:DNA binding"/>
    <property type="evidence" value="ECO:0007669"/>
    <property type="project" value="UniProtKB-KW"/>
</dbReference>
<dbReference type="Gene3D" id="3.40.50.300">
    <property type="entry name" value="P-loop containing nucleotide triphosphate hydrolases"/>
    <property type="match status" value="2"/>
</dbReference>
<dbReference type="GO" id="GO:0016787">
    <property type="term" value="F:hydrolase activity"/>
    <property type="evidence" value="ECO:0007669"/>
    <property type="project" value="UniProtKB-UniRule"/>
</dbReference>
<dbReference type="Pfam" id="PF13361">
    <property type="entry name" value="UvrD_C"/>
    <property type="match status" value="1"/>
</dbReference>
<dbReference type="AlphaFoldDB" id="A0A7H2BMM9"/>
<evidence type="ECO:0000259" key="14">
    <source>
        <dbReference type="PROSITE" id="PS51217"/>
    </source>
</evidence>
<dbReference type="GO" id="GO:0043138">
    <property type="term" value="F:3'-5' DNA helicase activity"/>
    <property type="evidence" value="ECO:0007669"/>
    <property type="project" value="UniProtKB-EC"/>
</dbReference>
<feature type="region of interest" description="Disordered" evidence="12">
    <location>
        <begin position="1"/>
        <end position="50"/>
    </location>
</feature>
<feature type="domain" description="UvrD-like helicase ATP-binding" evidence="13">
    <location>
        <begin position="100"/>
        <end position="397"/>
    </location>
</feature>
<reference evidence="15 16" key="1">
    <citation type="submission" date="2020-09" db="EMBL/GenBank/DDBJ databases">
        <title>Investigation of environmental microbe.</title>
        <authorList>
            <person name="Ou Y."/>
            <person name="Kang Q."/>
        </authorList>
    </citation>
    <scope>NUCLEOTIDE SEQUENCE [LARGE SCALE GENOMIC DNA]</scope>
    <source>
        <strain evidence="15 16">KJZ-9</strain>
    </source>
</reference>
<dbReference type="GO" id="GO:0033202">
    <property type="term" value="C:DNA helicase complex"/>
    <property type="evidence" value="ECO:0007669"/>
    <property type="project" value="TreeGrafter"/>
</dbReference>
<feature type="binding site" evidence="10">
    <location>
        <begin position="121"/>
        <end position="128"/>
    </location>
    <ligand>
        <name>ATP</name>
        <dbReference type="ChEBI" id="CHEBI:30616"/>
    </ligand>
</feature>
<feature type="compositionally biased region" description="Acidic residues" evidence="12">
    <location>
        <begin position="28"/>
        <end position="47"/>
    </location>
</feature>
<evidence type="ECO:0000256" key="1">
    <source>
        <dbReference type="ARBA" id="ARBA00009922"/>
    </source>
</evidence>
<keyword evidence="6 11" id="KW-0238">DNA-binding</keyword>
<evidence type="ECO:0000313" key="16">
    <source>
        <dbReference type="Proteomes" id="UP000516421"/>
    </source>
</evidence>
<dbReference type="InterPro" id="IPR013986">
    <property type="entry name" value="DExx_box_DNA_helicase_dom_sf"/>
</dbReference>
<dbReference type="InterPro" id="IPR014017">
    <property type="entry name" value="DNA_helicase_UvrD-like_C"/>
</dbReference>
<organism evidence="15 16">
    <name type="scientific">Rothia amarae</name>
    <dbReference type="NCBI Taxonomy" id="169480"/>
    <lineage>
        <taxon>Bacteria</taxon>
        <taxon>Bacillati</taxon>
        <taxon>Actinomycetota</taxon>
        <taxon>Actinomycetes</taxon>
        <taxon>Micrococcales</taxon>
        <taxon>Micrococcaceae</taxon>
        <taxon>Rothia</taxon>
    </lineage>
</organism>
<dbReference type="PANTHER" id="PTHR11070:SF2">
    <property type="entry name" value="ATP-DEPENDENT DNA HELICASE SRS2"/>
    <property type="match status" value="1"/>
</dbReference>
<dbReference type="Pfam" id="PF21196">
    <property type="entry name" value="PcrA_UvrD_tudor"/>
    <property type="match status" value="1"/>
</dbReference>
<dbReference type="EMBL" id="CP061538">
    <property type="protein sequence ID" value="QNV40925.1"/>
    <property type="molecule type" value="Genomic_DNA"/>
</dbReference>
<name>A0A7H2BMM9_9MICC</name>
<evidence type="ECO:0000259" key="13">
    <source>
        <dbReference type="PROSITE" id="PS51198"/>
    </source>
</evidence>
<evidence type="ECO:0000256" key="5">
    <source>
        <dbReference type="ARBA" id="ARBA00022840"/>
    </source>
</evidence>
<comment type="similarity">
    <text evidence="1 11">Belongs to the helicase family. UvrD subfamily.</text>
</comment>
<keyword evidence="2 10" id="KW-0547">Nucleotide-binding</keyword>
<keyword evidence="4 10" id="KW-0347">Helicase</keyword>
<evidence type="ECO:0000256" key="11">
    <source>
        <dbReference type="RuleBase" id="RU364053"/>
    </source>
</evidence>
<dbReference type="InterPro" id="IPR027417">
    <property type="entry name" value="P-loop_NTPase"/>
</dbReference>
<dbReference type="PANTHER" id="PTHR11070">
    <property type="entry name" value="UVRD / RECB / PCRA DNA HELICASE FAMILY MEMBER"/>
    <property type="match status" value="1"/>
</dbReference>
<dbReference type="GO" id="GO:0005524">
    <property type="term" value="F:ATP binding"/>
    <property type="evidence" value="ECO:0007669"/>
    <property type="project" value="UniProtKB-UniRule"/>
</dbReference>
<accession>A0A7H2BMM9</accession>
<evidence type="ECO:0000256" key="7">
    <source>
        <dbReference type="ARBA" id="ARBA00023235"/>
    </source>
</evidence>
<dbReference type="KEGG" id="rama:IDM48_02165"/>
<keyword evidence="3 10" id="KW-0378">Hydrolase</keyword>
<evidence type="ECO:0000256" key="10">
    <source>
        <dbReference type="PROSITE-ProRule" id="PRU00560"/>
    </source>
</evidence>
<dbReference type="SUPFAM" id="SSF52540">
    <property type="entry name" value="P-loop containing nucleoside triphosphate hydrolases"/>
    <property type="match status" value="1"/>
</dbReference>
<dbReference type="GO" id="GO:0005829">
    <property type="term" value="C:cytosol"/>
    <property type="evidence" value="ECO:0007669"/>
    <property type="project" value="TreeGrafter"/>
</dbReference>
<dbReference type="InterPro" id="IPR005751">
    <property type="entry name" value="ATP-dep_DNA_helicase_PcrA"/>
</dbReference>
<dbReference type="CDD" id="cd18807">
    <property type="entry name" value="SF1_C_UvrD"/>
    <property type="match status" value="1"/>
</dbReference>
<evidence type="ECO:0000256" key="3">
    <source>
        <dbReference type="ARBA" id="ARBA00022801"/>
    </source>
</evidence>
<dbReference type="FunFam" id="1.10.486.10:FF:000003">
    <property type="entry name" value="ATP-dependent DNA helicase"/>
    <property type="match status" value="1"/>
</dbReference>
<keyword evidence="5 10" id="KW-0067">ATP-binding</keyword>
<dbReference type="NCBIfam" id="TIGR01073">
    <property type="entry name" value="pcrA"/>
    <property type="match status" value="1"/>
</dbReference>
<keyword evidence="16" id="KW-1185">Reference proteome</keyword>
<dbReference type="Gene3D" id="1.10.10.160">
    <property type="match status" value="1"/>
</dbReference>
<comment type="catalytic activity">
    <reaction evidence="8">
        <text>Couples ATP hydrolysis with the unwinding of duplex DNA by translocating in the 3'-5' direction.</text>
        <dbReference type="EC" id="5.6.2.4"/>
    </reaction>
</comment>
<evidence type="ECO:0000256" key="4">
    <source>
        <dbReference type="ARBA" id="ARBA00022806"/>
    </source>
</evidence>
<dbReference type="InterPro" id="IPR014016">
    <property type="entry name" value="UvrD-like_ATP-bd"/>
</dbReference>
<proteinExistence type="inferred from homology"/>